<feature type="region of interest" description="Disordered" evidence="1">
    <location>
        <begin position="129"/>
        <end position="211"/>
    </location>
</feature>
<protein>
    <recommendedName>
        <fullName evidence="5">Peroxin-14</fullName>
    </recommendedName>
</protein>
<accession>A0A2N5W0Q2</accession>
<evidence type="ECO:0008006" key="5">
    <source>
        <dbReference type="Google" id="ProtNLM"/>
    </source>
</evidence>
<reference evidence="3 4" key="1">
    <citation type="submission" date="2017-11" db="EMBL/GenBank/DDBJ databases">
        <title>De novo assembly and phasing of dikaryotic genomes from two isolates of Puccinia coronata f. sp. avenae, the causal agent of oat crown rust.</title>
        <authorList>
            <person name="Miller M.E."/>
            <person name="Zhang Y."/>
            <person name="Omidvar V."/>
            <person name="Sperschneider J."/>
            <person name="Schwessinger B."/>
            <person name="Raley C."/>
            <person name="Palmer J.M."/>
            <person name="Garnica D."/>
            <person name="Upadhyaya N."/>
            <person name="Rathjen J."/>
            <person name="Taylor J.M."/>
            <person name="Park R.F."/>
            <person name="Dodds P.N."/>
            <person name="Hirsch C.D."/>
            <person name="Kianian S.F."/>
            <person name="Figueroa M."/>
        </authorList>
    </citation>
    <scope>NUCLEOTIDE SEQUENCE [LARGE SCALE GENOMIC DNA]</scope>
    <source>
        <strain evidence="3">12NC29</strain>
    </source>
</reference>
<keyword evidence="4" id="KW-1185">Reference proteome</keyword>
<dbReference type="EMBL" id="PGCJ01000027">
    <property type="protein sequence ID" value="PLW55839.1"/>
    <property type="molecule type" value="Genomic_DNA"/>
</dbReference>
<proteinExistence type="predicted"/>
<feature type="compositionally biased region" description="Polar residues" evidence="1">
    <location>
        <begin position="150"/>
        <end position="165"/>
    </location>
</feature>
<sequence>MDDEKQRTSHNESTTPTSAPEVPPKPLSYPAIVTTSYQPHQFNQTLVRFLFSLSNLVFFGGSLAGLLVWIYQKYFFPKLKTRTDILVALKLSTLKSYVQLQESLRKLVQSNPKLYQLTTLAKRPNQDVQFTSTASVTKNQDGLEEGLKPSDQTAPSESSSSTDEQTPALKAVQLDTTVTTIPSSSSSSISHQEENEEEKSGQGVEASSNRTEFNQPIIDYLERIASGLRKRSEKLNRVHLTGQDNEQISQSGADSTVSGLGGIECLKRSLKEMGDELASEAQLNTRIHQKLSASSHPHRAFGINYWATALRDSPSAKNVDEEPYFIVLMEFKTQIRNLKGLLLNRKKFY</sequence>
<name>A0A2N5W0Q2_9BASI</name>
<gene>
    <name evidence="3" type="ORF">PCANC_02179</name>
</gene>
<keyword evidence="2" id="KW-0472">Membrane</keyword>
<keyword evidence="2" id="KW-0812">Transmembrane</keyword>
<dbReference type="AlphaFoldDB" id="A0A2N5W0Q2"/>
<feature type="transmembrane region" description="Helical" evidence="2">
    <location>
        <begin position="49"/>
        <end position="71"/>
    </location>
</feature>
<evidence type="ECO:0000256" key="2">
    <source>
        <dbReference type="SAM" id="Phobius"/>
    </source>
</evidence>
<feature type="region of interest" description="Disordered" evidence="1">
    <location>
        <begin position="1"/>
        <end position="25"/>
    </location>
</feature>
<feature type="compositionally biased region" description="Polar residues" evidence="1">
    <location>
        <begin position="129"/>
        <end position="140"/>
    </location>
</feature>
<evidence type="ECO:0000313" key="3">
    <source>
        <dbReference type="EMBL" id="PLW55839.1"/>
    </source>
</evidence>
<dbReference type="OrthoDB" id="2507620at2759"/>
<organism evidence="3 4">
    <name type="scientific">Puccinia coronata f. sp. avenae</name>
    <dbReference type="NCBI Taxonomy" id="200324"/>
    <lineage>
        <taxon>Eukaryota</taxon>
        <taxon>Fungi</taxon>
        <taxon>Dikarya</taxon>
        <taxon>Basidiomycota</taxon>
        <taxon>Pucciniomycotina</taxon>
        <taxon>Pucciniomycetes</taxon>
        <taxon>Pucciniales</taxon>
        <taxon>Pucciniaceae</taxon>
        <taxon>Puccinia</taxon>
    </lineage>
</organism>
<comment type="caution">
    <text evidence="3">The sequence shown here is derived from an EMBL/GenBank/DDBJ whole genome shotgun (WGS) entry which is preliminary data.</text>
</comment>
<dbReference type="STRING" id="200324.A0A2N5W0Q2"/>
<evidence type="ECO:0000313" key="4">
    <source>
        <dbReference type="Proteomes" id="UP000235388"/>
    </source>
</evidence>
<keyword evidence="2" id="KW-1133">Transmembrane helix</keyword>
<feature type="compositionally biased region" description="Basic and acidic residues" evidence="1">
    <location>
        <begin position="1"/>
        <end position="10"/>
    </location>
</feature>
<dbReference type="Proteomes" id="UP000235388">
    <property type="component" value="Unassembled WGS sequence"/>
</dbReference>
<evidence type="ECO:0000256" key="1">
    <source>
        <dbReference type="SAM" id="MobiDB-lite"/>
    </source>
</evidence>